<evidence type="ECO:0000313" key="2">
    <source>
        <dbReference type="Proteomes" id="UP000631034"/>
    </source>
</evidence>
<name>A0A8J6YKA3_9PROT</name>
<feature type="non-terminal residue" evidence="1">
    <location>
        <position position="179"/>
    </location>
</feature>
<dbReference type="RefSeq" id="WP_192535028.1">
    <property type="nucleotide sequence ID" value="NZ_JACZHT010000024.1"/>
</dbReference>
<dbReference type="EMBL" id="JACZHT010000024">
    <property type="protein sequence ID" value="MBE1238016.1"/>
    <property type="molecule type" value="Genomic_DNA"/>
</dbReference>
<evidence type="ECO:0000313" key="1">
    <source>
        <dbReference type="EMBL" id="MBE1238016.1"/>
    </source>
</evidence>
<reference evidence="1" key="1">
    <citation type="submission" date="2020-10" db="EMBL/GenBank/DDBJ databases">
        <title>Genome sequence of the unusual species of purple photosynthetic bacteria, Phaeovibrio sulfidiphilus DSM 23193, type strain.</title>
        <authorList>
            <person name="Kyndt J.A."/>
            <person name="Meyer T.E."/>
        </authorList>
    </citation>
    <scope>NUCLEOTIDE SEQUENCE</scope>
    <source>
        <strain evidence="1">DSM 23193</strain>
    </source>
</reference>
<gene>
    <name evidence="1" type="ORF">IHV25_10250</name>
</gene>
<sequence length="179" mass="19500">ASGETVNLDILSFKNVVGTEYWLLDAGVDLTGKITLKYRGEDFADTRLADVLEGRLSDDKKVQHLKVVRALENRKLTWVGASGDTWNLREKNKWKLPDSSLTQFAPGDAVVFTRDNVGDVNVNKGGVVVAGMEITGGTFVFKGGEIVSAADKETNYTPATRKMELSGNADATFEESVKL</sequence>
<organism evidence="1 2">
    <name type="scientific">Phaeovibrio sulfidiphilus</name>
    <dbReference type="NCBI Taxonomy" id="1220600"/>
    <lineage>
        <taxon>Bacteria</taxon>
        <taxon>Pseudomonadati</taxon>
        <taxon>Pseudomonadota</taxon>
        <taxon>Alphaproteobacteria</taxon>
        <taxon>Rhodospirillales</taxon>
        <taxon>Rhodospirillaceae</taxon>
        <taxon>Phaeovibrio</taxon>
    </lineage>
</organism>
<feature type="non-terminal residue" evidence="1">
    <location>
        <position position="1"/>
    </location>
</feature>
<comment type="caution">
    <text evidence="1">The sequence shown here is derived from an EMBL/GenBank/DDBJ whole genome shotgun (WGS) entry which is preliminary data.</text>
</comment>
<protein>
    <submittedName>
        <fullName evidence="1">Uncharacterized protein</fullName>
    </submittedName>
</protein>
<proteinExistence type="predicted"/>
<keyword evidence="2" id="KW-1185">Reference proteome</keyword>
<accession>A0A8J6YKA3</accession>
<dbReference type="Proteomes" id="UP000631034">
    <property type="component" value="Unassembled WGS sequence"/>
</dbReference>
<dbReference type="AlphaFoldDB" id="A0A8J6YKA3"/>